<feature type="transmembrane region" description="Helical" evidence="7">
    <location>
        <begin position="38"/>
        <end position="56"/>
    </location>
</feature>
<dbReference type="eggNOG" id="COG0679">
    <property type="taxonomic scope" value="Bacteria"/>
</dbReference>
<dbReference type="Proteomes" id="UP000008522">
    <property type="component" value="Chromosome"/>
</dbReference>
<accession>G0EKV5</accession>
<proteinExistence type="predicted"/>
<sequence length="309" mass="34778">MYTIIELILPIFILIAFGKILKHTNIISNEGIKTIKNLAVNLFLPFTFFNILIHGTFNKDSIVLIVAGFIIIFSAYLLGFLFKPLFSDDIKKYVPYTNTCIESGMFALAILNMIIGKENLFQIIQMDMVNNIFVFTVVTTGLTLISGKKQSTKQVINSIIKSPIIISLILGIIGALFNLGEKIDNSNLSGTYNRIISFLTEPLSPMILLCIGAELEFEIDILKKAIKLFFIRFATMAVLISLILFVISKIITVNSIFVKSMIIYFLSPSPFILLMYTNDKKVNKFLSGFLSLQIIMSLIFCIIVSFIQF</sequence>
<evidence type="ECO:0000256" key="3">
    <source>
        <dbReference type="ARBA" id="ARBA00022475"/>
    </source>
</evidence>
<evidence type="ECO:0000256" key="7">
    <source>
        <dbReference type="SAM" id="Phobius"/>
    </source>
</evidence>
<keyword evidence="5 7" id="KW-1133">Transmembrane helix</keyword>
<dbReference type="PANTHER" id="PTHR36838">
    <property type="entry name" value="AUXIN EFFLUX CARRIER FAMILY PROTEIN"/>
    <property type="match status" value="1"/>
</dbReference>
<evidence type="ECO:0000256" key="1">
    <source>
        <dbReference type="ARBA" id="ARBA00004141"/>
    </source>
</evidence>
<dbReference type="GeneID" id="44969338"/>
<feature type="transmembrane region" description="Helical" evidence="7">
    <location>
        <begin position="159"/>
        <end position="180"/>
    </location>
</feature>
<organism evidence="8 9">
    <name type="scientific">Brachyspira intermedia (strain ATCC 51140 / PWS/A)</name>
    <name type="common">Serpulina intermedia</name>
    <dbReference type="NCBI Taxonomy" id="1045858"/>
    <lineage>
        <taxon>Bacteria</taxon>
        <taxon>Pseudomonadati</taxon>
        <taxon>Spirochaetota</taxon>
        <taxon>Spirochaetia</taxon>
        <taxon>Brachyspirales</taxon>
        <taxon>Brachyspiraceae</taxon>
        <taxon>Brachyspira</taxon>
    </lineage>
</organism>
<evidence type="ECO:0000256" key="6">
    <source>
        <dbReference type="ARBA" id="ARBA00023136"/>
    </source>
</evidence>
<keyword evidence="2" id="KW-0813">Transport</keyword>
<keyword evidence="9" id="KW-1185">Reference proteome</keyword>
<dbReference type="PANTHER" id="PTHR36838:SF3">
    <property type="entry name" value="TRANSPORTER AUXIN EFFLUX CARRIER EC FAMILY"/>
    <property type="match status" value="1"/>
</dbReference>
<feature type="transmembrane region" description="Helical" evidence="7">
    <location>
        <begin position="128"/>
        <end position="147"/>
    </location>
</feature>
<dbReference type="EMBL" id="CP002874">
    <property type="protein sequence ID" value="AEM21413.1"/>
    <property type="molecule type" value="Genomic_DNA"/>
</dbReference>
<evidence type="ECO:0000313" key="8">
    <source>
        <dbReference type="EMBL" id="AEM21413.1"/>
    </source>
</evidence>
<dbReference type="KEGG" id="bip:Bint_0784"/>
<dbReference type="RefSeq" id="WP_014487253.1">
    <property type="nucleotide sequence ID" value="NC_017243.1"/>
</dbReference>
<dbReference type="InterPro" id="IPR004776">
    <property type="entry name" value="Mem_transp_PIN-like"/>
</dbReference>
<evidence type="ECO:0000256" key="5">
    <source>
        <dbReference type="ARBA" id="ARBA00022989"/>
    </source>
</evidence>
<dbReference type="Pfam" id="PF03547">
    <property type="entry name" value="Mem_trans"/>
    <property type="match status" value="1"/>
</dbReference>
<feature type="transmembrane region" description="Helical" evidence="7">
    <location>
        <begin position="62"/>
        <end position="82"/>
    </location>
</feature>
<dbReference type="PATRIC" id="fig|1045858.4.peg.784"/>
<name>G0EKV5_BRAIP</name>
<feature type="transmembrane region" description="Helical" evidence="7">
    <location>
        <begin position="195"/>
        <end position="217"/>
    </location>
</feature>
<dbReference type="OrthoDB" id="306627at2"/>
<feature type="transmembrane region" description="Helical" evidence="7">
    <location>
        <begin position="229"/>
        <end position="251"/>
    </location>
</feature>
<feature type="transmembrane region" description="Helical" evidence="7">
    <location>
        <begin position="257"/>
        <end position="276"/>
    </location>
</feature>
<evidence type="ECO:0000256" key="2">
    <source>
        <dbReference type="ARBA" id="ARBA00022448"/>
    </source>
</evidence>
<dbReference type="AlphaFoldDB" id="G0EKV5"/>
<dbReference type="GO" id="GO:0055085">
    <property type="term" value="P:transmembrane transport"/>
    <property type="evidence" value="ECO:0007669"/>
    <property type="project" value="InterPro"/>
</dbReference>
<feature type="transmembrane region" description="Helical" evidence="7">
    <location>
        <begin position="7"/>
        <end position="26"/>
    </location>
</feature>
<dbReference type="GO" id="GO:0016020">
    <property type="term" value="C:membrane"/>
    <property type="evidence" value="ECO:0007669"/>
    <property type="project" value="UniProtKB-SubCell"/>
</dbReference>
<evidence type="ECO:0000313" key="9">
    <source>
        <dbReference type="Proteomes" id="UP000008522"/>
    </source>
</evidence>
<keyword evidence="4 7" id="KW-0812">Transmembrane</keyword>
<feature type="transmembrane region" description="Helical" evidence="7">
    <location>
        <begin position="288"/>
        <end position="307"/>
    </location>
</feature>
<dbReference type="HOGENOM" id="CLU_075776_0_0_12"/>
<feature type="transmembrane region" description="Helical" evidence="7">
    <location>
        <begin position="94"/>
        <end position="116"/>
    </location>
</feature>
<gene>
    <name evidence="8" type="ordered locus">Bint_0784</name>
</gene>
<keyword evidence="3" id="KW-1003">Cell membrane</keyword>
<comment type="subcellular location">
    <subcellularLocation>
        <location evidence="1">Membrane</location>
        <topology evidence="1">Multi-pass membrane protein</topology>
    </subcellularLocation>
</comment>
<protein>
    <submittedName>
        <fullName evidence="8">Auxin Efflux Carrier</fullName>
    </submittedName>
</protein>
<keyword evidence="6 7" id="KW-0472">Membrane</keyword>
<reference evidence="8 9" key="1">
    <citation type="journal article" date="2011" name="BMC Genomics">
        <title>Complete genome sequence of Brachyspira intermedia reveals unique genomic features in Brachyspira species and phage-mediated horizontal gene transfer.</title>
        <authorList>
            <person name="Hafstrom T."/>
            <person name="Jansson D.S."/>
            <person name="Segerman B."/>
        </authorList>
    </citation>
    <scope>NUCLEOTIDE SEQUENCE [LARGE SCALE GENOMIC DNA]</scope>
    <source>
        <strain evidence="9">ATCC 51140 / PWS/A</strain>
    </source>
</reference>
<evidence type="ECO:0000256" key="4">
    <source>
        <dbReference type="ARBA" id="ARBA00022692"/>
    </source>
</evidence>